<dbReference type="EMBL" id="CP147711">
    <property type="protein sequence ID" value="WXC76884.1"/>
    <property type="molecule type" value="Genomic_DNA"/>
</dbReference>
<reference evidence="1" key="1">
    <citation type="journal article" date="2021" name="Int. J. Syst. Evol. Microbiol.">
        <title>Bradyrhizobium septentrionale sp. nov. (sv. septentrionale) and Bradyrhizobium quebecense sp. nov. (sv. septentrionale) associated with legumes native to Canada possess rearranged symbiosis genes and numerous insertion sequences.</title>
        <authorList>
            <person name="Bromfield E.S.P."/>
            <person name="Cloutier S."/>
        </authorList>
    </citation>
    <scope>NUCLEOTIDE SEQUENCE</scope>
    <source>
        <strain evidence="1">5S5</strain>
    </source>
</reference>
<organism evidence="1 2">
    <name type="scientific">Bradyrhizobium septentrionale</name>
    <dbReference type="NCBI Taxonomy" id="1404411"/>
    <lineage>
        <taxon>Bacteria</taxon>
        <taxon>Pseudomonadati</taxon>
        <taxon>Pseudomonadota</taxon>
        <taxon>Alphaproteobacteria</taxon>
        <taxon>Hyphomicrobiales</taxon>
        <taxon>Nitrobacteraceae</taxon>
        <taxon>Bradyrhizobium</taxon>
    </lineage>
</organism>
<accession>A0ABZ2NQW5</accession>
<dbReference type="Proteomes" id="UP001432046">
    <property type="component" value="Chromosome"/>
</dbReference>
<protein>
    <submittedName>
        <fullName evidence="1">Uncharacterized protein</fullName>
    </submittedName>
</protein>
<evidence type="ECO:0000313" key="1">
    <source>
        <dbReference type="EMBL" id="WXC76884.1"/>
    </source>
</evidence>
<keyword evidence="2" id="KW-1185">Reference proteome</keyword>
<evidence type="ECO:0000313" key="2">
    <source>
        <dbReference type="Proteomes" id="UP001432046"/>
    </source>
</evidence>
<reference evidence="1" key="2">
    <citation type="submission" date="2024-03" db="EMBL/GenBank/DDBJ databases">
        <authorList>
            <person name="Bromfield E.S.P."/>
            <person name="Cloutier S."/>
        </authorList>
    </citation>
    <scope>NUCLEOTIDE SEQUENCE</scope>
    <source>
        <strain evidence="1">5S5</strain>
    </source>
</reference>
<name>A0ABZ2NQW5_9BRAD</name>
<gene>
    <name evidence="1" type="ORF">WDK88_25795</name>
</gene>
<dbReference type="RefSeq" id="WP_275948997.1">
    <property type="nucleotide sequence ID" value="NZ_CP088285.1"/>
</dbReference>
<proteinExistence type="predicted"/>
<sequence>MSSRLDATSDNIPVNRPGRARSVMLHLLAADWQFFSLDDPELTE</sequence>